<dbReference type="InterPro" id="IPR035076">
    <property type="entry name" value="Toxin/TOLIP"/>
</dbReference>
<proteinExistence type="predicted"/>
<evidence type="ECO:0000256" key="2">
    <source>
        <dbReference type="ARBA" id="ARBA00022525"/>
    </source>
</evidence>
<dbReference type="FunFam" id="2.10.60.10:FF:000003">
    <property type="entry name" value="lymphocyte antigen 6E isoform X1"/>
    <property type="match status" value="1"/>
</dbReference>
<accession>A0A6J1VSH2</accession>
<dbReference type="Pfam" id="PF00087">
    <property type="entry name" value="Toxin_TOLIP"/>
    <property type="match status" value="1"/>
</dbReference>
<dbReference type="RefSeq" id="XP_026546025.1">
    <property type="nucleotide sequence ID" value="XM_026690240.1"/>
</dbReference>
<dbReference type="GeneID" id="113427715"/>
<evidence type="ECO:0000256" key="3">
    <source>
        <dbReference type="ARBA" id="ARBA00022729"/>
    </source>
</evidence>
<comment type="subcellular location">
    <subcellularLocation>
        <location evidence="1">Secreted</location>
    </subcellularLocation>
</comment>
<evidence type="ECO:0000313" key="8">
    <source>
        <dbReference type="RefSeq" id="XP_026546025.1"/>
    </source>
</evidence>
<dbReference type="PANTHER" id="PTHR16983">
    <property type="entry name" value="UPAR/LY6 DOMAIN-CONTAINING PROTEIN"/>
    <property type="match status" value="1"/>
</dbReference>
<evidence type="ECO:0000259" key="6">
    <source>
        <dbReference type="Pfam" id="PF00087"/>
    </source>
</evidence>
<evidence type="ECO:0000256" key="1">
    <source>
        <dbReference type="ARBA" id="ARBA00004613"/>
    </source>
</evidence>
<dbReference type="InterPro" id="IPR051110">
    <property type="entry name" value="Ly-6/neurotoxin-like_GPI-ap"/>
</dbReference>
<feature type="signal peptide" evidence="5">
    <location>
        <begin position="1"/>
        <end position="23"/>
    </location>
</feature>
<sequence>MKRGEVLFVIFSVLVMCTPIADSIVCFTCQEQVSNWKCLDATICSEGEKRCITLGMVSGTGHDSKVLITKSCAKKCPSEKDYREKALSSLFCYDCSWCNILPPK</sequence>
<dbReference type="AlphaFoldDB" id="A0A6J1VSH2"/>
<dbReference type="SUPFAM" id="SSF57302">
    <property type="entry name" value="Snake toxin-like"/>
    <property type="match status" value="1"/>
</dbReference>
<feature type="domain" description="Snake toxin/toxin-like" evidence="6">
    <location>
        <begin position="25"/>
        <end position="99"/>
    </location>
</feature>
<keyword evidence="3 5" id="KW-0732">Signal</keyword>
<dbReference type="GO" id="GO:0005576">
    <property type="term" value="C:extracellular region"/>
    <property type="evidence" value="ECO:0007669"/>
    <property type="project" value="UniProtKB-SubCell"/>
</dbReference>
<dbReference type="Proteomes" id="UP000504612">
    <property type="component" value="Unplaced"/>
</dbReference>
<reference evidence="8" key="1">
    <citation type="submission" date="2025-08" db="UniProtKB">
        <authorList>
            <consortium name="RefSeq"/>
        </authorList>
    </citation>
    <scope>IDENTIFICATION</scope>
</reference>
<evidence type="ECO:0000313" key="7">
    <source>
        <dbReference type="Proteomes" id="UP000504612"/>
    </source>
</evidence>
<dbReference type="InterPro" id="IPR045860">
    <property type="entry name" value="Snake_toxin-like_sf"/>
</dbReference>
<dbReference type="GO" id="GO:0005886">
    <property type="term" value="C:plasma membrane"/>
    <property type="evidence" value="ECO:0007669"/>
    <property type="project" value="TreeGrafter"/>
</dbReference>
<dbReference type="CDD" id="cd23543">
    <property type="entry name" value="TFP_LU_ECD_Ly6E"/>
    <property type="match status" value="1"/>
</dbReference>
<evidence type="ECO:0000256" key="4">
    <source>
        <dbReference type="ARBA" id="ARBA00023157"/>
    </source>
</evidence>
<dbReference type="GO" id="GO:0030550">
    <property type="term" value="F:acetylcholine receptor inhibitor activity"/>
    <property type="evidence" value="ECO:0007669"/>
    <property type="project" value="TreeGrafter"/>
</dbReference>
<keyword evidence="7" id="KW-1185">Reference proteome</keyword>
<dbReference type="KEGG" id="nss:113427715"/>
<protein>
    <submittedName>
        <fullName evidence="8">Lymphocyte antigen 6E-like</fullName>
    </submittedName>
</protein>
<keyword evidence="2" id="KW-0964">Secreted</keyword>
<dbReference type="Gene3D" id="2.10.60.10">
    <property type="entry name" value="CD59"/>
    <property type="match status" value="1"/>
</dbReference>
<feature type="chain" id="PRO_5026748123" evidence="5">
    <location>
        <begin position="24"/>
        <end position="104"/>
    </location>
</feature>
<dbReference type="PANTHER" id="PTHR16983:SF13">
    <property type="entry name" value="LYMPHOCYTE ANTIGEN 6E"/>
    <property type="match status" value="1"/>
</dbReference>
<gene>
    <name evidence="8" type="primary">LOC113427715</name>
</gene>
<organism evidence="7 8">
    <name type="scientific">Notechis scutatus</name>
    <name type="common">mainland tiger snake</name>
    <dbReference type="NCBI Taxonomy" id="8663"/>
    <lineage>
        <taxon>Eukaryota</taxon>
        <taxon>Metazoa</taxon>
        <taxon>Chordata</taxon>
        <taxon>Craniata</taxon>
        <taxon>Vertebrata</taxon>
        <taxon>Euteleostomi</taxon>
        <taxon>Lepidosauria</taxon>
        <taxon>Squamata</taxon>
        <taxon>Bifurcata</taxon>
        <taxon>Unidentata</taxon>
        <taxon>Episquamata</taxon>
        <taxon>Toxicofera</taxon>
        <taxon>Serpentes</taxon>
        <taxon>Colubroidea</taxon>
        <taxon>Elapidae</taxon>
        <taxon>Hydrophiinae</taxon>
        <taxon>Notechis</taxon>
    </lineage>
</organism>
<evidence type="ECO:0000256" key="5">
    <source>
        <dbReference type="SAM" id="SignalP"/>
    </source>
</evidence>
<keyword evidence="4" id="KW-1015">Disulfide bond</keyword>
<name>A0A6J1VSH2_9SAUR</name>